<dbReference type="Pfam" id="PF04317">
    <property type="entry name" value="DUF463"/>
    <property type="match status" value="1"/>
</dbReference>
<dbReference type="PANTHER" id="PTHR38605:SF1">
    <property type="entry name" value="ATPASE"/>
    <property type="match status" value="1"/>
</dbReference>
<accession>A0A371BBK7</accession>
<dbReference type="PIRSF" id="PIRSF019381">
    <property type="entry name" value="YcjX"/>
    <property type="match status" value="1"/>
</dbReference>
<evidence type="ECO:0000313" key="2">
    <source>
        <dbReference type="Proteomes" id="UP000263993"/>
    </source>
</evidence>
<dbReference type="AlphaFoldDB" id="A0A371BBK7"/>
<proteinExistence type="predicted"/>
<evidence type="ECO:0000313" key="1">
    <source>
        <dbReference type="EMBL" id="RDV04995.1"/>
    </source>
</evidence>
<name>A0A371BBK7_9BRAD</name>
<dbReference type="EMBL" id="QRGO01000001">
    <property type="protein sequence ID" value="RDV04995.1"/>
    <property type="molecule type" value="Genomic_DNA"/>
</dbReference>
<dbReference type="Proteomes" id="UP000263993">
    <property type="component" value="Unassembled WGS sequence"/>
</dbReference>
<dbReference type="RefSeq" id="WP_115517019.1">
    <property type="nucleotide sequence ID" value="NZ_QRGO01000001.1"/>
</dbReference>
<organism evidence="1 2">
    <name type="scientific">Undibacter mobilis</name>
    <dbReference type="NCBI Taxonomy" id="2292256"/>
    <lineage>
        <taxon>Bacteria</taxon>
        <taxon>Pseudomonadati</taxon>
        <taxon>Pseudomonadota</taxon>
        <taxon>Alphaproteobacteria</taxon>
        <taxon>Hyphomicrobiales</taxon>
        <taxon>Nitrobacteraceae</taxon>
        <taxon>Undibacter</taxon>
    </lineage>
</organism>
<dbReference type="PANTHER" id="PTHR38605">
    <property type="entry name" value="ATPASE-RELATED"/>
    <property type="match status" value="1"/>
</dbReference>
<protein>
    <submittedName>
        <fullName evidence="1">YcjX family protein</fullName>
    </submittedName>
</protein>
<comment type="caution">
    <text evidence="1">The sequence shown here is derived from an EMBL/GenBank/DDBJ whole genome shotgun (WGS) entry which is preliminary data.</text>
</comment>
<reference evidence="2" key="1">
    <citation type="submission" date="2018-08" db="EMBL/GenBank/DDBJ databases">
        <authorList>
            <person name="Kim S.-J."/>
            <person name="Jung G.-Y."/>
        </authorList>
    </citation>
    <scope>NUCLEOTIDE SEQUENCE [LARGE SCALE GENOMIC DNA]</scope>
    <source>
        <strain evidence="2">GY_H</strain>
    </source>
</reference>
<dbReference type="InterPro" id="IPR007413">
    <property type="entry name" value="YcjX-like"/>
</dbReference>
<gene>
    <name evidence="1" type="ORF">DXH78_10730</name>
</gene>
<sequence length="485" mass="53287">MAKIPIIGDIPGLRDLPDWLSGTPNLTELAKGSTVWLAVTGLSRAGKTVFITSLVHNLLSALHNPNRMPLLRAVGEGRLIAAQLEAARAHTLPRFPYAANIEAMAGTPSVWPEPTADISEIGVDIRFAPTGLVGQLLSPLGGKAATLKLRIVDYPGEWLLDLPLLSQSYADWSRQTLALWKRGLRAELARDFFAFVGEHPASEPSSESVAKEAHDLYRVLLVTARDKHGLSYLQPGRFIRPGALADAPYLWFAPLEVADGVDRFTAGSLGGLMQERFEVYKREVVEKFYDNYFRNYARQIVLVDVLGALLAGREAFEDTRLATEAILQSFRYGQHNILTRILGSSRVEKVLFAATKADHIPDRQREHMSALLRNMAALPVLSARGRDADIDVMSLASVASTVEATQHIDGRDIEVVVGRKIGSAKQAKFLSGEVPMRPPRPDEWGAPFLDIPVFEPPLIDPAPVDGIPHINLDLALDYLIGDRLQ</sequence>
<keyword evidence="2" id="KW-1185">Reference proteome</keyword>
<dbReference type="OrthoDB" id="9777645at2"/>